<dbReference type="GeneID" id="112452615"/>
<dbReference type="Proteomes" id="UP000504618">
    <property type="component" value="Unplaced"/>
</dbReference>
<keyword evidence="1" id="KW-1185">Reference proteome</keyword>
<gene>
    <name evidence="2" type="primary">LOC112452615</name>
</gene>
<dbReference type="OrthoDB" id="7446692at2759"/>
<dbReference type="RefSeq" id="XP_024868673.1">
    <property type="nucleotide sequence ID" value="XM_025012905.1"/>
</dbReference>
<evidence type="ECO:0000313" key="2">
    <source>
        <dbReference type="RefSeq" id="XP_024868673.1"/>
    </source>
</evidence>
<name>A0A6J1PGW7_9HYME</name>
<evidence type="ECO:0000313" key="1">
    <source>
        <dbReference type="Proteomes" id="UP000504618"/>
    </source>
</evidence>
<proteinExistence type="predicted"/>
<sequence>MQHVTEFANELYNPQPEEPRAVAVIDSTYADIHKIVAPDGYSLTIFGPYFSDARNNDAKILRQEFEKDAETLQGWFQNGDIVLADRGYRDAIPLLQRLGIDHKMPPLLEHGQRQLPTQDANDSRIVKKNHWVVEARNGHLSWSYTKQVSSYYPNARCRCHTSKSRAR</sequence>
<protein>
    <submittedName>
        <fullName evidence="2">Uncharacterized protein LOC112452615 isoform X1</fullName>
    </submittedName>
</protein>
<reference evidence="2" key="1">
    <citation type="submission" date="2025-08" db="UniProtKB">
        <authorList>
            <consortium name="RefSeq"/>
        </authorList>
    </citation>
    <scope>IDENTIFICATION</scope>
    <source>
        <tissue evidence="2">Whole body</tissue>
    </source>
</reference>
<accession>A0A6J1PGW7</accession>
<dbReference type="AlphaFoldDB" id="A0A6J1PGW7"/>
<organism evidence="1 2">
    <name type="scientific">Temnothorax curvispinosus</name>
    <dbReference type="NCBI Taxonomy" id="300111"/>
    <lineage>
        <taxon>Eukaryota</taxon>
        <taxon>Metazoa</taxon>
        <taxon>Ecdysozoa</taxon>
        <taxon>Arthropoda</taxon>
        <taxon>Hexapoda</taxon>
        <taxon>Insecta</taxon>
        <taxon>Pterygota</taxon>
        <taxon>Neoptera</taxon>
        <taxon>Endopterygota</taxon>
        <taxon>Hymenoptera</taxon>
        <taxon>Apocrita</taxon>
        <taxon>Aculeata</taxon>
        <taxon>Formicoidea</taxon>
        <taxon>Formicidae</taxon>
        <taxon>Myrmicinae</taxon>
        <taxon>Temnothorax</taxon>
    </lineage>
</organism>